<dbReference type="RefSeq" id="WP_103131600.1">
    <property type="nucleotide sequence ID" value="NZ_CP043404.1"/>
</dbReference>
<evidence type="ECO:0000313" key="10">
    <source>
        <dbReference type="Proteomes" id="UP000325032"/>
    </source>
</evidence>
<dbReference type="InterPro" id="IPR031475">
    <property type="entry name" value="NBD_C"/>
</dbReference>
<keyword evidence="4 9" id="KW-0418">Kinase</keyword>
<protein>
    <submittedName>
        <fullName evidence="9">D-threonate kinase</fullName>
        <ecNumber evidence="9">2.7.1.219</ecNumber>
    </submittedName>
</protein>
<dbReference type="Pfam" id="PF17042">
    <property type="entry name" value="NBD_C"/>
    <property type="match status" value="1"/>
</dbReference>
<keyword evidence="10" id="KW-1185">Reference proteome</keyword>
<evidence type="ECO:0000256" key="3">
    <source>
        <dbReference type="ARBA" id="ARBA00022741"/>
    </source>
</evidence>
<evidence type="ECO:0000259" key="7">
    <source>
        <dbReference type="Pfam" id="PF07005"/>
    </source>
</evidence>
<dbReference type="Gene3D" id="3.40.50.10840">
    <property type="entry name" value="Putative sugar-binding, N-terminal domain"/>
    <property type="match status" value="1"/>
</dbReference>
<dbReference type="AlphaFoldDB" id="A0A5C0WHB5"/>
<dbReference type="InterPro" id="IPR037051">
    <property type="entry name" value="4-carb_acid_sugar_kinase_N_sf"/>
</dbReference>
<dbReference type="Gene3D" id="3.40.980.20">
    <property type="entry name" value="Four-carbon acid sugar kinase, nucleotide binding domain"/>
    <property type="match status" value="1"/>
</dbReference>
<dbReference type="GO" id="GO:0016301">
    <property type="term" value="F:kinase activity"/>
    <property type="evidence" value="ECO:0007669"/>
    <property type="project" value="UniProtKB-KW"/>
</dbReference>
<dbReference type="InterPro" id="IPR042213">
    <property type="entry name" value="NBD_C_sf"/>
</dbReference>
<accession>A0A5C0WHB5</accession>
<dbReference type="GeneID" id="61769068"/>
<evidence type="ECO:0000313" key="9">
    <source>
        <dbReference type="EMBL" id="QEK64061.1"/>
    </source>
</evidence>
<keyword evidence="6" id="KW-0119">Carbohydrate metabolism</keyword>
<feature type="domain" description="Four-carbon acid sugar kinase N-terminal" evidence="7">
    <location>
        <begin position="17"/>
        <end position="241"/>
    </location>
</feature>
<feature type="domain" description="Four-carbon acid sugar kinase nucleotide binding" evidence="8">
    <location>
        <begin position="261"/>
        <end position="423"/>
    </location>
</feature>
<evidence type="ECO:0000256" key="1">
    <source>
        <dbReference type="ARBA" id="ARBA00005715"/>
    </source>
</evidence>
<evidence type="ECO:0000256" key="5">
    <source>
        <dbReference type="ARBA" id="ARBA00022840"/>
    </source>
</evidence>
<dbReference type="InterPro" id="IPR010737">
    <property type="entry name" value="4-carb_acid_sugar_kinase_N"/>
</dbReference>
<evidence type="ECO:0000256" key="4">
    <source>
        <dbReference type="ARBA" id="ARBA00022777"/>
    </source>
</evidence>
<proteinExistence type="inferred from homology"/>
<keyword evidence="2 9" id="KW-0808">Transferase</keyword>
<name>A0A5C0WHB5_BACIA</name>
<reference evidence="9 10" key="1">
    <citation type="journal article" date="2018" name="Plant Biotechnol. Rep.">
        <title>Diversity and antifungal activity of endophytic bacteria associated with Panax ginseng seedlings.</title>
        <authorList>
            <person name="Park J.M."/>
            <person name="Hong C.E."/>
            <person name="Jo S.H."/>
        </authorList>
    </citation>
    <scope>NUCLEOTIDE SEQUENCE [LARGE SCALE GENOMIC DNA]</scope>
    <source>
        <strain evidence="9 10">PgKB20</strain>
    </source>
</reference>
<keyword evidence="5" id="KW-0067">ATP-binding</keyword>
<evidence type="ECO:0000256" key="2">
    <source>
        <dbReference type="ARBA" id="ARBA00022679"/>
    </source>
</evidence>
<evidence type="ECO:0000256" key="6">
    <source>
        <dbReference type="ARBA" id="ARBA00023277"/>
    </source>
</evidence>
<dbReference type="GO" id="GO:0005524">
    <property type="term" value="F:ATP binding"/>
    <property type="evidence" value="ECO:0007669"/>
    <property type="project" value="UniProtKB-KW"/>
</dbReference>
<organism evidence="9 10">
    <name type="scientific">Bacillus safensis</name>
    <dbReference type="NCBI Taxonomy" id="561879"/>
    <lineage>
        <taxon>Bacteria</taxon>
        <taxon>Bacillati</taxon>
        <taxon>Bacillota</taxon>
        <taxon>Bacilli</taxon>
        <taxon>Bacillales</taxon>
        <taxon>Bacillaceae</taxon>
        <taxon>Bacillus</taxon>
    </lineage>
</organism>
<dbReference type="EC" id="2.7.1.219" evidence="9"/>
<dbReference type="Proteomes" id="UP000325032">
    <property type="component" value="Chromosome"/>
</dbReference>
<dbReference type="Pfam" id="PF07005">
    <property type="entry name" value="SBD_N"/>
    <property type="match status" value="1"/>
</dbReference>
<keyword evidence="3" id="KW-0547">Nucleotide-binding</keyword>
<dbReference type="SUPFAM" id="SSF142764">
    <property type="entry name" value="YgbK-like"/>
    <property type="match status" value="1"/>
</dbReference>
<dbReference type="EMBL" id="CP043404">
    <property type="protein sequence ID" value="QEK64061.1"/>
    <property type="molecule type" value="Genomic_DNA"/>
</dbReference>
<evidence type="ECO:0000259" key="8">
    <source>
        <dbReference type="Pfam" id="PF17042"/>
    </source>
</evidence>
<gene>
    <name evidence="9" type="primary">dtnK</name>
    <name evidence="9" type="ORF">FX981_02304</name>
</gene>
<comment type="similarity">
    <text evidence="1">Belongs to the four-carbon acid sugar kinase family.</text>
</comment>
<sequence length="447" mass="49358">MTNDLLKKGAKLEQKVIIVADDLTGANDTGVQFVKAGFTASVLFQPSFEGIDRYKEDVLIVDTDSRSMSSENAYHEVSQMVQPFLQDESHLFLKKIDSTLRGNIGIELQALMDIGPFDAAVIAPAYPDAQRATNDGIHYVEGVPVHLSEAAKDPKTPVLTSSISDLIEEQTNVRPKNLSQQTIGEELKGMNDEVSSLLKHGHQWFVCDAETSDDLGRIVEVFMKMDKRILWVGSAGLAGALSAYVAKHRNTSRLKKQRPVLIVSGSASQKTNEQFAYLRETHDCFEIKVNPLNVLNGREAWERKSVLDQLRKRQNEDILLYTDARPEMVEKMLVYGEKKGLSRQEVGSALSVFLGMITKDIVTLSGMRRLFLTGGDTARAICQELGAGGIRLLKEIEPGIPLGQLVDTNLYAVTKAGAYGQKNSVLHAVEVLKKIEGEVECQNQSLL</sequence>